<keyword evidence="4 6" id="KW-0472">Membrane</keyword>
<dbReference type="PANTHER" id="PTHR30249:SF0">
    <property type="entry name" value="PLASTIDAL GLYCOLATE_GLYCERATE TRANSLOCATOR 1, CHLOROPLASTIC"/>
    <property type="match status" value="1"/>
</dbReference>
<evidence type="ECO:0000256" key="5">
    <source>
        <dbReference type="SAM" id="MobiDB-lite"/>
    </source>
</evidence>
<feature type="transmembrane region" description="Helical" evidence="6">
    <location>
        <begin position="857"/>
        <end position="880"/>
    </location>
</feature>
<dbReference type="PANTHER" id="PTHR30249">
    <property type="entry name" value="PUTATIVE SEROTONIN TRANSPORTER"/>
    <property type="match status" value="1"/>
</dbReference>
<feature type="transmembrane region" description="Helical" evidence="6">
    <location>
        <begin position="714"/>
        <end position="733"/>
    </location>
</feature>
<name>A0A316UPP0_9BASI</name>
<feature type="transmembrane region" description="Helical" evidence="6">
    <location>
        <begin position="745"/>
        <end position="766"/>
    </location>
</feature>
<sequence length="889" mass="96808">MSAEPGKSSSPPASQAMAPVESSTTAHEDQPAAAASKPTTETTDVEARASHDESRCETCGEDKIKGYKDVLEAIKLAWVKQRRHLFVSWIQVPVGCCFILVVAWALNLAMDAAPFRFPGPVLGTIVFFALLLFLDWLSIKFPGKQPDADPEKGSQRPRQRKRFVEPVMALLGPPCDFLLRNMSCLFTPAFVLIPARESIPGKEIGLLVVWFLATQVLAYVLPVFFVRAVEWVWGAPKRTRQLRQRKEEQERRNSTITMPGLEWEKRRSYGGGDRLGPIATGLSGLTAVVVAPVSHVNMDRDESEQDQYRHIAGVELEVARQQGDPFMATFDSHKGYPRSDVSAFLHPSPHAHLHHLHHHHRSTSGSRVRSSSAPRSSSRRRPASAGRDRLGTAGSDAQRSERRGRSGRPGSSRPGTAPQDGPVPPPLLRNAVTFDEGFSFGRRQGPGQLSDGDPMARDVAPEVAPDIAPDAGPSSPPPAALIAPRVAFMPRPLEAEDRDGIEVLQDNTAVNTRRNSPDLAIPPTAILTNKSDASGMTLSSNEKAGQTSTGEQVLPAAASKKVNDADQGASDDNDEDDEDEDDDASSSSSTYGPDAIERLADWIGDLITPTAYFILFIVGLPLWFLYDFALALHLAINILTFWLAITVVPAKIRRYAHPILTTAIATVLLIWAFGEMRGQSLKQTLTYYDRDAKFDELWRPSPRYTGPVPGAADVLSSLLDAGIVALFVPLYRYRKDLKECGTRMFVALLPCVGLSLFFWPTIAALIGLDQSRALAFAARFLSTPLAIELIETLRGDESMTVILVVITGIVAAVLKEPFFKLMRVDMDEDYLIVGVTFGATSGAIGASSLIARPRVMAVASLAFVMFGAMCLIAVAIPPIVEAVRTLASL</sequence>
<evidence type="ECO:0000313" key="8">
    <source>
        <dbReference type="Proteomes" id="UP000245884"/>
    </source>
</evidence>
<feature type="region of interest" description="Disordered" evidence="5">
    <location>
        <begin position="352"/>
        <end position="458"/>
    </location>
</feature>
<feature type="transmembrane region" description="Helical" evidence="6">
    <location>
        <begin position="117"/>
        <end position="137"/>
    </location>
</feature>
<protein>
    <recommendedName>
        <fullName evidence="9">LrgB-domain-containing protein</fullName>
    </recommendedName>
</protein>
<dbReference type="EMBL" id="KZ819672">
    <property type="protein sequence ID" value="PWN26311.1"/>
    <property type="molecule type" value="Genomic_DNA"/>
</dbReference>
<feature type="compositionally biased region" description="Low complexity" evidence="5">
    <location>
        <begin position="363"/>
        <end position="376"/>
    </location>
</feature>
<keyword evidence="8" id="KW-1185">Reference proteome</keyword>
<dbReference type="InterPro" id="IPR007300">
    <property type="entry name" value="CidB/LrgB"/>
</dbReference>
<feature type="region of interest" description="Disordered" evidence="5">
    <location>
        <begin position="1"/>
        <end position="54"/>
    </location>
</feature>
<feature type="transmembrane region" description="Helical" evidence="6">
    <location>
        <begin position="630"/>
        <end position="648"/>
    </location>
</feature>
<evidence type="ECO:0000256" key="6">
    <source>
        <dbReference type="SAM" id="Phobius"/>
    </source>
</evidence>
<dbReference type="Proteomes" id="UP000245884">
    <property type="component" value="Unassembled WGS sequence"/>
</dbReference>
<feature type="compositionally biased region" description="Acidic residues" evidence="5">
    <location>
        <begin position="569"/>
        <end position="584"/>
    </location>
</feature>
<feature type="transmembrane region" description="Helical" evidence="6">
    <location>
        <begin position="655"/>
        <end position="674"/>
    </location>
</feature>
<evidence type="ECO:0000256" key="4">
    <source>
        <dbReference type="ARBA" id="ARBA00023136"/>
    </source>
</evidence>
<dbReference type="Pfam" id="PF04172">
    <property type="entry name" value="LrgB"/>
    <property type="match status" value="1"/>
</dbReference>
<evidence type="ECO:0000313" key="7">
    <source>
        <dbReference type="EMBL" id="PWN26311.1"/>
    </source>
</evidence>
<comment type="subcellular location">
    <subcellularLocation>
        <location evidence="1">Membrane</location>
        <topology evidence="1">Multi-pass membrane protein</topology>
    </subcellularLocation>
</comment>
<proteinExistence type="predicted"/>
<feature type="transmembrane region" description="Helical" evidence="6">
    <location>
        <begin position="606"/>
        <end position="624"/>
    </location>
</feature>
<feature type="compositionally biased region" description="Basic and acidic residues" evidence="5">
    <location>
        <begin position="45"/>
        <end position="54"/>
    </location>
</feature>
<keyword evidence="3 6" id="KW-1133">Transmembrane helix</keyword>
<dbReference type="OrthoDB" id="2502820at2759"/>
<feature type="compositionally biased region" description="Low complexity" evidence="5">
    <location>
        <begin position="8"/>
        <end position="19"/>
    </location>
</feature>
<evidence type="ECO:0000256" key="3">
    <source>
        <dbReference type="ARBA" id="ARBA00022989"/>
    </source>
</evidence>
<feature type="transmembrane region" description="Helical" evidence="6">
    <location>
        <begin position="207"/>
        <end position="233"/>
    </location>
</feature>
<evidence type="ECO:0000256" key="1">
    <source>
        <dbReference type="ARBA" id="ARBA00004141"/>
    </source>
</evidence>
<feature type="region of interest" description="Disordered" evidence="5">
    <location>
        <begin position="506"/>
        <end position="592"/>
    </location>
</feature>
<gene>
    <name evidence="7" type="ORF">BDZ90DRAFT_233444</name>
</gene>
<accession>A0A316UPP0</accession>
<keyword evidence="2 6" id="KW-0812">Transmembrane</keyword>
<organism evidence="7 8">
    <name type="scientific">Jaminaea rosea</name>
    <dbReference type="NCBI Taxonomy" id="1569628"/>
    <lineage>
        <taxon>Eukaryota</taxon>
        <taxon>Fungi</taxon>
        <taxon>Dikarya</taxon>
        <taxon>Basidiomycota</taxon>
        <taxon>Ustilaginomycotina</taxon>
        <taxon>Exobasidiomycetes</taxon>
        <taxon>Microstromatales</taxon>
        <taxon>Microstromatales incertae sedis</taxon>
        <taxon>Jaminaea</taxon>
    </lineage>
</organism>
<dbReference type="AlphaFoldDB" id="A0A316UPP0"/>
<dbReference type="RefSeq" id="XP_025360923.1">
    <property type="nucleotide sequence ID" value="XM_025506635.1"/>
</dbReference>
<reference evidence="7 8" key="1">
    <citation type="journal article" date="2018" name="Mol. Biol. Evol.">
        <title>Broad Genomic Sampling Reveals a Smut Pathogenic Ancestry of the Fungal Clade Ustilaginomycotina.</title>
        <authorList>
            <person name="Kijpornyongpan T."/>
            <person name="Mondo S.J."/>
            <person name="Barry K."/>
            <person name="Sandor L."/>
            <person name="Lee J."/>
            <person name="Lipzen A."/>
            <person name="Pangilinan J."/>
            <person name="LaButti K."/>
            <person name="Hainaut M."/>
            <person name="Henrissat B."/>
            <person name="Grigoriev I.V."/>
            <person name="Spatafora J.W."/>
            <person name="Aime M.C."/>
        </authorList>
    </citation>
    <scope>NUCLEOTIDE SEQUENCE [LARGE SCALE GENOMIC DNA]</scope>
    <source>
        <strain evidence="7 8">MCA 5214</strain>
    </source>
</reference>
<evidence type="ECO:0000256" key="2">
    <source>
        <dbReference type="ARBA" id="ARBA00022692"/>
    </source>
</evidence>
<feature type="transmembrane region" description="Helical" evidence="6">
    <location>
        <begin position="830"/>
        <end position="851"/>
    </location>
</feature>
<feature type="transmembrane region" description="Helical" evidence="6">
    <location>
        <begin position="85"/>
        <end position="105"/>
    </location>
</feature>
<dbReference type="GO" id="GO:0016020">
    <property type="term" value="C:membrane"/>
    <property type="evidence" value="ECO:0007669"/>
    <property type="project" value="UniProtKB-SubCell"/>
</dbReference>
<dbReference type="GeneID" id="37028458"/>
<feature type="compositionally biased region" description="Polar residues" evidence="5">
    <location>
        <begin position="526"/>
        <end position="551"/>
    </location>
</feature>
<evidence type="ECO:0008006" key="9">
    <source>
        <dbReference type="Google" id="ProtNLM"/>
    </source>
</evidence>
<feature type="compositionally biased region" description="Basic residues" evidence="5">
    <location>
        <begin position="352"/>
        <end position="362"/>
    </location>
</feature>